<dbReference type="OrthoDB" id="826511at2"/>
<organism evidence="2 3">
    <name type="scientific">Manganibacter manganicus</name>
    <dbReference type="NCBI Taxonomy" id="1873176"/>
    <lineage>
        <taxon>Bacteria</taxon>
        <taxon>Pseudomonadati</taxon>
        <taxon>Pseudomonadota</taxon>
        <taxon>Alphaproteobacteria</taxon>
        <taxon>Hyphomicrobiales</taxon>
        <taxon>Phyllobacteriaceae</taxon>
        <taxon>Manganibacter</taxon>
    </lineage>
</organism>
<feature type="transmembrane region" description="Helical" evidence="1">
    <location>
        <begin position="132"/>
        <end position="150"/>
    </location>
</feature>
<dbReference type="EMBL" id="MDET01000010">
    <property type="protein sequence ID" value="OQM76198.1"/>
    <property type="molecule type" value="Genomic_DNA"/>
</dbReference>
<proteinExistence type="predicted"/>
<evidence type="ECO:0000313" key="2">
    <source>
        <dbReference type="EMBL" id="OQM76198.1"/>
    </source>
</evidence>
<keyword evidence="3" id="KW-1185">Reference proteome</keyword>
<keyword evidence="1" id="KW-0812">Transmembrane</keyword>
<protein>
    <recommendedName>
        <fullName evidence="4">DUF2214 domain-containing protein</fullName>
    </recommendedName>
</protein>
<feature type="transmembrane region" description="Helical" evidence="1">
    <location>
        <begin position="6"/>
        <end position="29"/>
    </location>
</feature>
<feature type="transmembrane region" description="Helical" evidence="1">
    <location>
        <begin position="78"/>
        <end position="96"/>
    </location>
</feature>
<feature type="transmembrane region" description="Helical" evidence="1">
    <location>
        <begin position="49"/>
        <end position="66"/>
    </location>
</feature>
<evidence type="ECO:0008006" key="4">
    <source>
        <dbReference type="Google" id="ProtNLM"/>
    </source>
</evidence>
<dbReference type="InterPro" id="IPR018706">
    <property type="entry name" value="DUF2214_membrane"/>
</dbReference>
<dbReference type="STRING" id="1873176.BFN67_15820"/>
<keyword evidence="1" id="KW-0472">Membrane</keyword>
<evidence type="ECO:0000256" key="1">
    <source>
        <dbReference type="SAM" id="Phobius"/>
    </source>
</evidence>
<gene>
    <name evidence="2" type="ORF">BFN67_15820</name>
</gene>
<dbReference type="AlphaFoldDB" id="A0A1V8RST1"/>
<accession>A0A1V8RST1</accession>
<dbReference type="RefSeq" id="WP_080919167.1">
    <property type="nucleotide sequence ID" value="NZ_MDET01000010.1"/>
</dbReference>
<sequence length="151" mass="16687">METTDLVLAILHHLLAFVLAGIIAAEFVLVRAELSPATVKRLAVIDRHYGLIALAIILIGAGRVVWGLKGWEFYVYNWVFWAKMACFAAVGLLSIMPTMRFIGWNRQAGTDAGFRVPEAELAEVRARIRTEALVFLLIPIFAAAMARGYGL</sequence>
<comment type="caution">
    <text evidence="2">The sequence shown here is derived from an EMBL/GenBank/DDBJ whole genome shotgun (WGS) entry which is preliminary data.</text>
</comment>
<evidence type="ECO:0000313" key="3">
    <source>
        <dbReference type="Proteomes" id="UP000191905"/>
    </source>
</evidence>
<dbReference type="Pfam" id="PF09980">
    <property type="entry name" value="DUF2214"/>
    <property type="match status" value="1"/>
</dbReference>
<name>A0A1V8RST1_9HYPH</name>
<reference evidence="2 3" key="1">
    <citation type="journal article" date="2016" name="Int. J. Syst. Evol. Microbiol.">
        <title>Pseudaminobacter manganicus sp. nov., isolated from sludge of a manganese mine.</title>
        <authorList>
            <person name="Li J."/>
            <person name="Huang J."/>
            <person name="Liao S."/>
            <person name="Wang G."/>
        </authorList>
    </citation>
    <scope>NUCLEOTIDE SEQUENCE [LARGE SCALE GENOMIC DNA]</scope>
    <source>
        <strain evidence="2 3">JH-7</strain>
    </source>
</reference>
<dbReference type="Proteomes" id="UP000191905">
    <property type="component" value="Unassembled WGS sequence"/>
</dbReference>
<keyword evidence="1" id="KW-1133">Transmembrane helix</keyword>